<evidence type="ECO:0000313" key="1">
    <source>
        <dbReference type="EMBL" id="SUC30454.1"/>
    </source>
</evidence>
<protein>
    <submittedName>
        <fullName evidence="1">HTH-type transcriptional regulator sgrR</fullName>
    </submittedName>
</protein>
<proteinExistence type="predicted"/>
<accession>A0A379FNQ6</accession>
<dbReference type="EMBL" id="UGTZ01000001">
    <property type="protein sequence ID" value="SUC30454.1"/>
    <property type="molecule type" value="Genomic_DNA"/>
</dbReference>
<name>A0A379FNQ6_PRORE</name>
<dbReference type="AlphaFoldDB" id="A0A379FNQ6"/>
<organism evidence="1 2">
    <name type="scientific">Providencia rettgeri</name>
    <dbReference type="NCBI Taxonomy" id="587"/>
    <lineage>
        <taxon>Bacteria</taxon>
        <taxon>Pseudomonadati</taxon>
        <taxon>Pseudomonadota</taxon>
        <taxon>Gammaproteobacteria</taxon>
        <taxon>Enterobacterales</taxon>
        <taxon>Morganellaceae</taxon>
        <taxon>Providencia</taxon>
    </lineage>
</organism>
<evidence type="ECO:0000313" key="2">
    <source>
        <dbReference type="Proteomes" id="UP000254208"/>
    </source>
</evidence>
<dbReference type="Proteomes" id="UP000254208">
    <property type="component" value="Unassembled WGS sequence"/>
</dbReference>
<gene>
    <name evidence="1" type="primary">sgrR_1</name>
    <name evidence="1" type="ORF">NCTC11801_01381</name>
</gene>
<reference evidence="1 2" key="1">
    <citation type="submission" date="2018-06" db="EMBL/GenBank/DDBJ databases">
        <authorList>
            <consortium name="Pathogen Informatics"/>
            <person name="Doyle S."/>
        </authorList>
    </citation>
    <scope>NUCLEOTIDE SEQUENCE [LARGE SCALE GENOMIC DNA]</scope>
    <source>
        <strain evidence="1 2">NCTC11801</strain>
    </source>
</reference>
<sequence length="116" mass="13857">MIGLMAMEKSDIWLATANFFKPLEFSIFATLYEMPLLRQCLNNTLSNELNQWRNNQLDVEAWCESLVDSQIFHPVFHHWLELQGQKTMRGVRMNTFGWFDFKSAWFKPSEDNLEKY</sequence>